<dbReference type="SUPFAM" id="SSF56281">
    <property type="entry name" value="Metallo-hydrolase/oxidoreductase"/>
    <property type="match status" value="1"/>
</dbReference>
<proteinExistence type="predicted"/>
<sequence>MSYSIITHLPQHNIIHPKTHFKVLKAFHGDSILINTYDAHGQAFNILIDGGTSKTFDTVLKRELKAVLKINLMILTHIDSDHIKGLIKFIKSNHFDASQVLHYWFNSKNIKFIISGENISYGQAKNFEELLIEKKVNPAKITEGITAENTKVLADGISAVILSPTQAILDRLYKDWEELKVQFFLPVNDVPMSKIVQSQIVRGKLNILALERFKPDKTVLSDIFNSSSIAMILNTFDLKLLLLADSRPEIVIAELQRLGYSANNKLKVDYVKISHHGSINNTSNDLLDLIDCDRFIISTNGGSGKHHFPDREVIARIIHHPERVKNDYPTKRFIYLNYPLDSVEKKSGQLVCNDDFIEGKWELISNVNLYSVADE</sequence>
<evidence type="ECO:0000313" key="3">
    <source>
        <dbReference type="Proteomes" id="UP000307244"/>
    </source>
</evidence>
<dbReference type="OrthoDB" id="418728at2"/>
<reference evidence="2 3" key="1">
    <citation type="submission" date="2019-04" db="EMBL/GenBank/DDBJ databases">
        <title>Pedobacter sp. RP-3-15 sp. nov., isolated from Arctic soil.</title>
        <authorList>
            <person name="Dahal R.H."/>
            <person name="Kim D.-U."/>
        </authorList>
    </citation>
    <scope>NUCLEOTIDE SEQUENCE [LARGE SCALE GENOMIC DNA]</scope>
    <source>
        <strain evidence="2 3">RP-3-15</strain>
    </source>
</reference>
<dbReference type="Gene3D" id="3.60.15.10">
    <property type="entry name" value="Ribonuclease Z/Hydroxyacylglutathione hydrolase-like"/>
    <property type="match status" value="1"/>
</dbReference>
<evidence type="ECO:0000259" key="1">
    <source>
        <dbReference type="Pfam" id="PF00753"/>
    </source>
</evidence>
<dbReference type="InterPro" id="IPR052159">
    <property type="entry name" value="Competence_DNA_uptake"/>
</dbReference>
<name>A0A4U1CJG8_9SPHI</name>
<comment type="caution">
    <text evidence="2">The sequence shown here is derived from an EMBL/GenBank/DDBJ whole genome shotgun (WGS) entry which is preliminary data.</text>
</comment>
<organism evidence="2 3">
    <name type="scientific">Pedobacter frigoris</name>
    <dbReference type="NCBI Taxonomy" id="2571272"/>
    <lineage>
        <taxon>Bacteria</taxon>
        <taxon>Pseudomonadati</taxon>
        <taxon>Bacteroidota</taxon>
        <taxon>Sphingobacteriia</taxon>
        <taxon>Sphingobacteriales</taxon>
        <taxon>Sphingobacteriaceae</taxon>
        <taxon>Pedobacter</taxon>
    </lineage>
</organism>
<dbReference type="Pfam" id="PF00753">
    <property type="entry name" value="Lactamase_B"/>
    <property type="match status" value="1"/>
</dbReference>
<feature type="domain" description="Metallo-beta-lactamase" evidence="1">
    <location>
        <begin position="30"/>
        <end position="92"/>
    </location>
</feature>
<dbReference type="Proteomes" id="UP000307244">
    <property type="component" value="Unassembled WGS sequence"/>
</dbReference>
<protein>
    <submittedName>
        <fullName evidence="2">MBL fold metallo-hydrolase</fullName>
    </submittedName>
</protein>
<keyword evidence="3" id="KW-1185">Reference proteome</keyword>
<dbReference type="InterPro" id="IPR036866">
    <property type="entry name" value="RibonucZ/Hydroxyglut_hydro"/>
</dbReference>
<dbReference type="PANTHER" id="PTHR30619">
    <property type="entry name" value="DNA INTERNALIZATION/COMPETENCE PROTEIN COMEC/REC2"/>
    <property type="match status" value="1"/>
</dbReference>
<gene>
    <name evidence="2" type="ORF">FA047_06635</name>
</gene>
<dbReference type="InterPro" id="IPR001279">
    <property type="entry name" value="Metallo-B-lactamas"/>
</dbReference>
<evidence type="ECO:0000313" key="2">
    <source>
        <dbReference type="EMBL" id="TKC06942.1"/>
    </source>
</evidence>
<accession>A0A4U1CJG8</accession>
<dbReference type="AlphaFoldDB" id="A0A4U1CJG8"/>
<dbReference type="EMBL" id="SWBQ01000002">
    <property type="protein sequence ID" value="TKC06942.1"/>
    <property type="molecule type" value="Genomic_DNA"/>
</dbReference>
<dbReference type="GO" id="GO:0016787">
    <property type="term" value="F:hydrolase activity"/>
    <property type="evidence" value="ECO:0007669"/>
    <property type="project" value="UniProtKB-KW"/>
</dbReference>
<keyword evidence="2" id="KW-0378">Hydrolase</keyword>
<dbReference type="PANTHER" id="PTHR30619:SF1">
    <property type="entry name" value="RECOMBINATION PROTEIN 2"/>
    <property type="match status" value="1"/>
</dbReference>